<keyword evidence="12" id="KW-0221">Differentiation</keyword>
<protein>
    <recommendedName>
        <fullName evidence="5">Large proline-rich protein BAG6</fullName>
    </recommendedName>
    <alternativeName>
        <fullName evidence="20">BCL2-associated athanogene 6</fullName>
    </alternativeName>
    <alternativeName>
        <fullName evidence="19">HLA-B-associated transcript 3</fullName>
    </alternativeName>
</protein>
<feature type="region of interest" description="Disordered" evidence="23">
    <location>
        <begin position="180"/>
        <end position="221"/>
    </location>
</feature>
<dbReference type="InterPro" id="IPR021925">
    <property type="entry name" value="BAG6"/>
</dbReference>
<keyword evidence="17" id="KW-0143">Chaperone</keyword>
<evidence type="ECO:0000256" key="17">
    <source>
        <dbReference type="ARBA" id="ARBA00023186"/>
    </source>
</evidence>
<feature type="compositionally biased region" description="Polar residues" evidence="23">
    <location>
        <begin position="715"/>
        <end position="750"/>
    </location>
</feature>
<dbReference type="InterPro" id="IPR019954">
    <property type="entry name" value="Ubiquitin_CS"/>
</dbReference>
<feature type="compositionally biased region" description="Polar residues" evidence="23">
    <location>
        <begin position="618"/>
        <end position="708"/>
    </location>
</feature>
<keyword evidence="9" id="KW-0597">Phosphoprotein</keyword>
<dbReference type="SUPFAM" id="SSF54236">
    <property type="entry name" value="Ubiquitin-like"/>
    <property type="match status" value="1"/>
</dbReference>
<dbReference type="Gene3D" id="3.10.20.90">
    <property type="entry name" value="Phosphatidylinositol 3-kinase Catalytic Subunit, Chain A, domain 1"/>
    <property type="match status" value="1"/>
</dbReference>
<dbReference type="GO" id="GO:0036503">
    <property type="term" value="P:ERAD pathway"/>
    <property type="evidence" value="ECO:0000318"/>
    <property type="project" value="GO_Central"/>
</dbReference>
<dbReference type="InterPro" id="IPR000626">
    <property type="entry name" value="Ubiquitin-like_dom"/>
</dbReference>
<dbReference type="PANTHER" id="PTHR15204:SF0">
    <property type="entry name" value="LARGE PROLINE-RICH PROTEIN BAG6"/>
    <property type="match status" value="1"/>
</dbReference>
<reference evidence="25 26" key="1">
    <citation type="journal article" date="2007" name="Science">
        <title>Sea anemone genome reveals ancestral eumetazoan gene repertoire and genomic organization.</title>
        <authorList>
            <person name="Putnam N.H."/>
            <person name="Srivastava M."/>
            <person name="Hellsten U."/>
            <person name="Dirks B."/>
            <person name="Chapman J."/>
            <person name="Salamov A."/>
            <person name="Terry A."/>
            <person name="Shapiro H."/>
            <person name="Lindquist E."/>
            <person name="Kapitonov V.V."/>
            <person name="Jurka J."/>
            <person name="Genikhovich G."/>
            <person name="Grigoriev I.V."/>
            <person name="Lucas S.M."/>
            <person name="Steele R.E."/>
            <person name="Finnerty J.R."/>
            <person name="Technau U."/>
            <person name="Martindale M.Q."/>
            <person name="Rokhsar D.S."/>
        </authorList>
    </citation>
    <scope>NUCLEOTIDE SEQUENCE [LARGE SCALE GENOMIC DNA]</scope>
    <source>
        <strain evidence="26">CH2 X CH6</strain>
    </source>
</reference>
<evidence type="ECO:0000256" key="13">
    <source>
        <dbReference type="ARBA" id="ARBA00022853"/>
    </source>
</evidence>
<sequence length="1151" mass="124075">MQVTVKTLDSETRTFTVSEELTVEEFKKEIADTVGIPAERQRLIFKGKVLQDEKKLKEFEVDGCVVHLVERKPPRTQPDGASNSPDGPSVHPGSQAASSAANIVMGAFNMPVDVMGISQNIVQGLVSHLGVDASHANVSSSHSSDGSTLNVHINLLSAPPEGNDAARRLSRARHFVRAARESFNRTEGEAPSSMDANVPTDDRPAPNQGPQGNTEQPRPSDLADVLGELQEFSSQLQPSLNRYTSLLNSPATENLLPSDDSLPDRIAETLHNLSHAYHALSDLSINIRAPEPRRLSVLTPLSPHVGAPNLLSSIFGGRPPPGPTTSRQNVSGQAGPTNMTQSSTSHSSTPRHHGEPQTTISITSIISSAIPRGHMPTTPSTTPQATPPSTTSQTTAPTASQAPSAGETPQPSTATTGEEARVMMDDFVNLISNLGQMTHGHPAASASQGAGQTGLHVHIGPRPPMGPPPPPGFNLHTGPRLHMGPPPSGFHAQRGPQPEMGPTPQPHPYVPPMGPIRVNPTQAHRQGMAHPDPSLPCESFHFGLRAHRAQPSQQPGEAQGTQQPGSAPTQGTQQSESAPTQGTQQSGSSSVEGPGRVFEQLVASVVQNAVSGGAALAQQAQTPDSLKPQTVSSPRQSQTPDSLKPQTVSNPRQSQTPDSLKPQTVSNPRQSQTPDSLKPQTVSSPRQSQAPDSLKPQTVSSPRQSQAPDSLKPLTVSSPRQSQAPDSLKPQTVSSPRQSQAPDSLKPQTVSSPRHLYVSIAYQTLNDVILELQNRGLDTSSEPISIQGALLSQDYQDWNIFIHAGYAGHHAGLRVVLRSYLFTDLLLGEEATESRLQELSVQFVSQVLDEIAPILTSESTCDGIDVVATVRKFLEYFAKRAFTLIRDADEQTFCNAFPFMVRGMSSDFVQLLALCYQNGLRDVENIITNRLPGTIVARDMGPVMLRTFRETLLRYVRDASQVPTQTNLQDYIIKASQEQKGSSQSVKPMPSDTVPVCQPDTAEDMSQNSDDSFHTPPGSVVTGGPEASQLAIDQGEVHMAVDDLEDDWKAVVPEEWVPILAQDVMRQRRIPPQQPFSDAYLSGLPPKRRKAMLATGAPRNSIDAVTESARTNSKLHQAYREEVKETVKKRTDTDTDFSSERFPVTSQYTCK</sequence>
<keyword evidence="6" id="KW-0813">Transport</keyword>
<evidence type="ECO:0000256" key="1">
    <source>
        <dbReference type="ARBA" id="ARBA00002067"/>
    </source>
</evidence>
<feature type="region of interest" description="Disordered" evidence="23">
    <location>
        <begin position="1119"/>
        <end position="1151"/>
    </location>
</feature>
<dbReference type="GO" id="GO:0007283">
    <property type="term" value="P:spermatogenesis"/>
    <property type="evidence" value="ECO:0007669"/>
    <property type="project" value="UniProtKB-KW"/>
</dbReference>
<dbReference type="GO" id="GO:0030154">
    <property type="term" value="P:cell differentiation"/>
    <property type="evidence" value="ECO:0007669"/>
    <property type="project" value="UniProtKB-KW"/>
</dbReference>
<organism evidence="25 26">
    <name type="scientific">Nematostella vectensis</name>
    <name type="common">Starlet sea anemone</name>
    <dbReference type="NCBI Taxonomy" id="45351"/>
    <lineage>
        <taxon>Eukaryota</taxon>
        <taxon>Metazoa</taxon>
        <taxon>Cnidaria</taxon>
        <taxon>Anthozoa</taxon>
        <taxon>Hexacorallia</taxon>
        <taxon>Actiniaria</taxon>
        <taxon>Edwardsiidae</taxon>
        <taxon>Nematostella</taxon>
    </lineage>
</organism>
<evidence type="ECO:0000256" key="4">
    <source>
        <dbReference type="ARBA" id="ARBA00004550"/>
    </source>
</evidence>
<dbReference type="GO" id="GO:0051787">
    <property type="term" value="F:misfolded protein binding"/>
    <property type="evidence" value="ECO:0000318"/>
    <property type="project" value="GO_Central"/>
</dbReference>
<keyword evidence="10" id="KW-0053">Apoptosis</keyword>
<feature type="compositionally biased region" description="Pro residues" evidence="23">
    <location>
        <begin position="499"/>
        <end position="514"/>
    </location>
</feature>
<comment type="subcellular location">
    <subcellularLocation>
        <location evidence="3">Cytoplasm</location>
        <location evidence="3">Cytosol</location>
    </subcellularLocation>
    <subcellularLocation>
        <location evidence="2">Nucleus</location>
    </subcellularLocation>
    <subcellularLocation>
        <location evidence="4">Secreted</location>
        <location evidence="4">Extracellular exosome</location>
    </subcellularLocation>
</comment>
<evidence type="ECO:0000313" key="26">
    <source>
        <dbReference type="Proteomes" id="UP000001593"/>
    </source>
</evidence>
<feature type="region of interest" description="Disordered" evidence="23">
    <location>
        <begin position="310"/>
        <end position="356"/>
    </location>
</feature>
<dbReference type="GO" id="GO:0071818">
    <property type="term" value="C:BAT3 complex"/>
    <property type="evidence" value="ECO:0000318"/>
    <property type="project" value="GO_Central"/>
</dbReference>
<evidence type="ECO:0000256" key="22">
    <source>
        <dbReference type="ARBA" id="ARBA00046936"/>
    </source>
</evidence>
<evidence type="ECO:0000256" key="5">
    <source>
        <dbReference type="ARBA" id="ARBA00021614"/>
    </source>
</evidence>
<keyword evidence="11" id="KW-0677">Repeat</keyword>
<feature type="region of interest" description="Disordered" evidence="23">
    <location>
        <begin position="70"/>
        <end position="97"/>
    </location>
</feature>
<feature type="region of interest" description="Disordered" evidence="23">
    <location>
        <begin position="616"/>
        <end position="750"/>
    </location>
</feature>
<dbReference type="PROSITE" id="PS50053">
    <property type="entry name" value="UBIQUITIN_2"/>
    <property type="match status" value="1"/>
</dbReference>
<dbReference type="Proteomes" id="UP000001593">
    <property type="component" value="Unassembled WGS sequence"/>
</dbReference>
<keyword evidence="26" id="KW-1185">Reference proteome</keyword>
<evidence type="ECO:0000256" key="3">
    <source>
        <dbReference type="ARBA" id="ARBA00004514"/>
    </source>
</evidence>
<dbReference type="PhylomeDB" id="A7RYS4"/>
<evidence type="ECO:0000256" key="20">
    <source>
        <dbReference type="ARBA" id="ARBA00030033"/>
    </source>
</evidence>
<dbReference type="CDD" id="cd01809">
    <property type="entry name" value="Ubl_BAG6"/>
    <property type="match status" value="1"/>
</dbReference>
<dbReference type="GO" id="GO:0005576">
    <property type="term" value="C:extracellular region"/>
    <property type="evidence" value="ECO:0007669"/>
    <property type="project" value="UniProtKB-SubCell"/>
</dbReference>
<comment type="function">
    <text evidence="1">Released extracellularly via exosomes, it is a ligand of the natural killer/NK cells receptor NCR3 and stimulates NK cells cytotoxicity. It may thereby trigger NK cells cytotoxicity against neighboring tumor cells and immature myeloid dendritic cells (DC).</text>
</comment>
<dbReference type="OMA" id="INIRAPE"/>
<comment type="subunit">
    <text evidence="22">Component of the BAG6/BAT3 complex, also named BAT3 complex, at least composed of BAG6, UBL4A and GET4/TRC35. Interacts with GET4; the interaction is direct and localizes BAG6 in the cytosol. Interacts with UBL4A; the interaction is direct and required for UBL4A protein stability. Interacts with AIFM1. Interacts with HSPA2. Interacts with CTCFL. Interacts with p300/EP300. Interacts (via ubiquitin-like domain) with RNF126; required for BAG6-dependent ubiquitination of proteins mislocalized to the cytosol. Interacts (via ubiquitin-like domain) with SGTA; SGTA competes with RNF126 by binding the same region of BAG6, thereby promoting deubiquitination of BAG6-target proteins and rescuing them from degradation. Interacts with ricin A chain. Interacts with VCP and AMFR; both form the VCP/p97-AMFR/gp78 complex. Interacts with SYVN1. Interacts with USP13; the interaction is direct and may mediate UBL4A deubiquitination. Interacts with ZFAND2B. Interacts with KPNA2. Interacts with UBQLN4.</text>
</comment>
<feature type="region of interest" description="Disordered" evidence="23">
    <location>
        <begin position="484"/>
        <end position="593"/>
    </location>
</feature>
<feature type="compositionally biased region" description="Polar residues" evidence="23">
    <location>
        <begin position="324"/>
        <end position="339"/>
    </location>
</feature>
<keyword evidence="13" id="KW-0156">Chromatin regulator</keyword>
<feature type="compositionally biased region" description="Polar residues" evidence="23">
    <location>
        <begin position="550"/>
        <end position="579"/>
    </location>
</feature>
<gene>
    <name evidence="25" type="ORF">NEMVEDRAFT_v1g204128</name>
</gene>
<dbReference type="HOGENOM" id="CLU_006890_0_0_1"/>
<evidence type="ECO:0000256" key="23">
    <source>
        <dbReference type="SAM" id="MobiDB-lite"/>
    </source>
</evidence>
<keyword evidence="14" id="KW-0391">Immunity</keyword>
<keyword evidence="7" id="KW-0963">Cytoplasm</keyword>
<keyword evidence="15" id="KW-0744">Spermatogenesis</keyword>
<evidence type="ECO:0000259" key="24">
    <source>
        <dbReference type="PROSITE" id="PS50053"/>
    </source>
</evidence>
<evidence type="ECO:0000256" key="7">
    <source>
        <dbReference type="ARBA" id="ARBA00022490"/>
    </source>
</evidence>
<dbReference type="eggNOG" id="KOG4248">
    <property type="taxonomic scope" value="Eukaryota"/>
</dbReference>
<dbReference type="GO" id="GO:0002376">
    <property type="term" value="P:immune system process"/>
    <property type="evidence" value="ECO:0007669"/>
    <property type="project" value="UniProtKB-KW"/>
</dbReference>
<evidence type="ECO:0000256" key="9">
    <source>
        <dbReference type="ARBA" id="ARBA00022553"/>
    </source>
</evidence>
<keyword evidence="8" id="KW-0964">Secreted</keyword>
<dbReference type="AlphaFoldDB" id="A7RYS4"/>
<evidence type="ECO:0000256" key="8">
    <source>
        <dbReference type="ARBA" id="ARBA00022525"/>
    </source>
</evidence>
<dbReference type="InterPro" id="IPR029071">
    <property type="entry name" value="Ubiquitin-like_domsf"/>
</dbReference>
<keyword evidence="16" id="KW-0007">Acetylation</keyword>
<dbReference type="GO" id="GO:0005634">
    <property type="term" value="C:nucleus"/>
    <property type="evidence" value="ECO:0007669"/>
    <property type="project" value="UniProtKB-SubCell"/>
</dbReference>
<comment type="function">
    <text evidence="21">Involved in DNA damage-induced apoptosis: following DNA damage, accumulates in the nucleus and forms a complex with p300/EP300, enhancing p300/EP300-mediated p53/TP53 acetylation leading to increase p53/TP53 transcriptional activity. When nuclear, may also act as a component of some chromatin regulator complex that regulates histone 3 'Lys-4' dimethylation (H3K4me2).</text>
</comment>
<feature type="region of interest" description="Disordered" evidence="23">
    <location>
        <begin position="370"/>
        <end position="416"/>
    </location>
</feature>
<evidence type="ECO:0000256" key="15">
    <source>
        <dbReference type="ARBA" id="ARBA00022871"/>
    </source>
</evidence>
<evidence type="ECO:0000256" key="6">
    <source>
        <dbReference type="ARBA" id="ARBA00022448"/>
    </source>
</evidence>
<dbReference type="GO" id="GO:0006325">
    <property type="term" value="P:chromatin organization"/>
    <property type="evidence" value="ECO:0007669"/>
    <property type="project" value="UniProtKB-KW"/>
</dbReference>
<dbReference type="GO" id="GO:0006915">
    <property type="term" value="P:apoptotic process"/>
    <property type="evidence" value="ECO:0007669"/>
    <property type="project" value="UniProtKB-KW"/>
</dbReference>
<evidence type="ECO:0000256" key="18">
    <source>
        <dbReference type="ARBA" id="ARBA00023242"/>
    </source>
</evidence>
<dbReference type="Pfam" id="PF12057">
    <property type="entry name" value="BAG6"/>
    <property type="match status" value="1"/>
</dbReference>
<feature type="compositionally biased region" description="Polar residues" evidence="23">
    <location>
        <begin position="208"/>
        <end position="217"/>
    </location>
</feature>
<proteinExistence type="predicted"/>
<evidence type="ECO:0000256" key="10">
    <source>
        <dbReference type="ARBA" id="ARBA00022703"/>
    </source>
</evidence>
<dbReference type="SMART" id="SM00213">
    <property type="entry name" value="UBQ"/>
    <property type="match status" value="1"/>
</dbReference>
<evidence type="ECO:0000256" key="12">
    <source>
        <dbReference type="ARBA" id="ARBA00022782"/>
    </source>
</evidence>
<evidence type="ECO:0000313" key="25">
    <source>
        <dbReference type="EMBL" id="EDO43370.1"/>
    </source>
</evidence>
<dbReference type="EMBL" id="DS469554">
    <property type="protein sequence ID" value="EDO43370.1"/>
    <property type="molecule type" value="Genomic_DNA"/>
</dbReference>
<accession>A7RYS4</accession>
<evidence type="ECO:0000256" key="19">
    <source>
        <dbReference type="ARBA" id="ARBA00029739"/>
    </source>
</evidence>
<dbReference type="InParanoid" id="A7RYS4"/>
<evidence type="ECO:0000256" key="2">
    <source>
        <dbReference type="ARBA" id="ARBA00004123"/>
    </source>
</evidence>
<dbReference type="GO" id="GO:0031593">
    <property type="term" value="F:polyubiquitin modification-dependent protein binding"/>
    <property type="evidence" value="ECO:0000318"/>
    <property type="project" value="GO_Central"/>
</dbReference>
<dbReference type="PROSITE" id="PS00299">
    <property type="entry name" value="UBIQUITIN_1"/>
    <property type="match status" value="1"/>
</dbReference>
<dbReference type="Pfam" id="PF00240">
    <property type="entry name" value="ubiquitin"/>
    <property type="match status" value="1"/>
</dbReference>
<feature type="compositionally biased region" description="Low complexity" evidence="23">
    <location>
        <begin position="376"/>
        <end position="405"/>
    </location>
</feature>
<dbReference type="FunFam" id="3.10.20.90:FF:000154">
    <property type="entry name" value="Large proline-rich protein BAG6"/>
    <property type="match status" value="1"/>
</dbReference>
<feature type="compositionally biased region" description="Basic and acidic residues" evidence="23">
    <location>
        <begin position="1119"/>
        <end position="1133"/>
    </location>
</feature>
<keyword evidence="18" id="KW-0539">Nucleus</keyword>
<feature type="compositionally biased region" description="Polar residues" evidence="23">
    <location>
        <begin position="407"/>
        <end position="416"/>
    </location>
</feature>
<evidence type="ECO:0000256" key="21">
    <source>
        <dbReference type="ARBA" id="ARBA00046003"/>
    </source>
</evidence>
<feature type="compositionally biased region" description="Low complexity" evidence="23">
    <location>
        <begin position="580"/>
        <end position="590"/>
    </location>
</feature>
<evidence type="ECO:0000256" key="11">
    <source>
        <dbReference type="ARBA" id="ARBA00022737"/>
    </source>
</evidence>
<feature type="region of interest" description="Disordered" evidence="23">
    <location>
        <begin position="979"/>
        <end position="1022"/>
    </location>
</feature>
<name>A7RYS4_NEMVE</name>
<dbReference type="PANTHER" id="PTHR15204">
    <property type="entry name" value="LARGE PROLINE-RICH PROTEIN BAG6"/>
    <property type="match status" value="1"/>
</dbReference>
<dbReference type="STRING" id="45351.A7RYS4"/>
<evidence type="ECO:0000256" key="16">
    <source>
        <dbReference type="ARBA" id="ARBA00022990"/>
    </source>
</evidence>
<feature type="domain" description="Ubiquitin-like" evidence="24">
    <location>
        <begin position="1"/>
        <end position="62"/>
    </location>
</feature>
<evidence type="ECO:0000256" key="14">
    <source>
        <dbReference type="ARBA" id="ARBA00022859"/>
    </source>
</evidence>